<feature type="transmembrane region" description="Helical" evidence="1">
    <location>
        <begin position="75"/>
        <end position="95"/>
    </location>
</feature>
<keyword evidence="1" id="KW-1133">Transmembrane helix</keyword>
<dbReference type="Pfam" id="PF13347">
    <property type="entry name" value="MFS_2"/>
    <property type="match status" value="1"/>
</dbReference>
<dbReference type="AlphaFoldDB" id="A0A1H6BZL7"/>
<dbReference type="InterPro" id="IPR036259">
    <property type="entry name" value="MFS_trans_sf"/>
</dbReference>
<sequence>MTQKTERLWGFAVFAAVLSSAGLPIYIHAPKFYADEYAVSLASLGTVLFALRLFDVVQDPLLGKLSEAVRQHRGASVAVALAVMSAGMVGLFAVSPIGPPVFWFAITLTAVFSAFSYLTICFYSQGVARAGALGGTGHVRLARWRETGGLVGVCVASVTPTVLAAIGLPAFAVFSVAFAALCAVAWAMMRREWTGEKRTEGAGFAPVLRDATSRRLLFVALVNAAPVAVSSTLFLFFVDARLGALGAEGPLLLLFFVSAAAAAPVWGSFAERVGAKRALIYAMLLSIVSFSFAFWLGTGDTWAFAAICIGSGAALGADMTLLPAIFARRMSQISPNASEGFSLWGFVSKFTLAFAAVVLLPTLDAAGFKSGENNSPEALLVLSLLYAVLPCALKLIALAVFWKTELKED</sequence>
<feature type="transmembrane region" description="Helical" evidence="1">
    <location>
        <begin position="380"/>
        <end position="402"/>
    </location>
</feature>
<feature type="transmembrane region" description="Helical" evidence="1">
    <location>
        <begin position="37"/>
        <end position="54"/>
    </location>
</feature>
<dbReference type="RefSeq" id="WP_103911972.1">
    <property type="nucleotide sequence ID" value="NZ_FNUZ01000011.1"/>
</dbReference>
<keyword evidence="1" id="KW-0472">Membrane</keyword>
<feature type="transmembrane region" description="Helical" evidence="1">
    <location>
        <begin position="216"/>
        <end position="237"/>
    </location>
</feature>
<feature type="transmembrane region" description="Helical" evidence="1">
    <location>
        <begin position="249"/>
        <end position="266"/>
    </location>
</feature>
<gene>
    <name evidence="2" type="ORF">SAMN04488045_3886</name>
</gene>
<feature type="transmembrane region" description="Helical" evidence="1">
    <location>
        <begin position="170"/>
        <end position="189"/>
    </location>
</feature>
<name>A0A1H6BZL7_9RHOB</name>
<protein>
    <submittedName>
        <fullName evidence="2">Glycoside/pentoside/hexuronide:cation symporter, GPH family</fullName>
    </submittedName>
</protein>
<proteinExistence type="predicted"/>
<dbReference type="Proteomes" id="UP000236752">
    <property type="component" value="Unassembled WGS sequence"/>
</dbReference>
<dbReference type="EMBL" id="FNUZ01000011">
    <property type="protein sequence ID" value="SEG65927.1"/>
    <property type="molecule type" value="Genomic_DNA"/>
</dbReference>
<evidence type="ECO:0000313" key="2">
    <source>
        <dbReference type="EMBL" id="SEG65927.1"/>
    </source>
</evidence>
<feature type="transmembrane region" description="Helical" evidence="1">
    <location>
        <begin position="101"/>
        <end position="123"/>
    </location>
</feature>
<evidence type="ECO:0000313" key="3">
    <source>
        <dbReference type="Proteomes" id="UP000236752"/>
    </source>
</evidence>
<keyword evidence="3" id="KW-1185">Reference proteome</keyword>
<feature type="transmembrane region" description="Helical" evidence="1">
    <location>
        <begin position="302"/>
        <end position="328"/>
    </location>
</feature>
<dbReference type="OrthoDB" id="181905at2"/>
<feature type="transmembrane region" description="Helical" evidence="1">
    <location>
        <begin position="340"/>
        <end position="360"/>
    </location>
</feature>
<keyword evidence="1" id="KW-0812">Transmembrane</keyword>
<accession>A0A1H6BZL7</accession>
<organism evidence="2 3">
    <name type="scientific">Thalassococcus halodurans</name>
    <dbReference type="NCBI Taxonomy" id="373675"/>
    <lineage>
        <taxon>Bacteria</taxon>
        <taxon>Pseudomonadati</taxon>
        <taxon>Pseudomonadota</taxon>
        <taxon>Alphaproteobacteria</taxon>
        <taxon>Rhodobacterales</taxon>
        <taxon>Roseobacteraceae</taxon>
        <taxon>Thalassococcus</taxon>
    </lineage>
</organism>
<feature type="transmembrane region" description="Helical" evidence="1">
    <location>
        <begin position="144"/>
        <end position="164"/>
    </location>
</feature>
<dbReference type="Gene3D" id="1.20.1250.20">
    <property type="entry name" value="MFS general substrate transporter like domains"/>
    <property type="match status" value="2"/>
</dbReference>
<reference evidence="2 3" key="1">
    <citation type="submission" date="2016-10" db="EMBL/GenBank/DDBJ databases">
        <authorList>
            <person name="de Groot N.N."/>
        </authorList>
    </citation>
    <scope>NUCLEOTIDE SEQUENCE [LARGE SCALE GENOMIC DNA]</scope>
    <source>
        <strain evidence="2 3">DSM 26915</strain>
    </source>
</reference>
<dbReference type="SUPFAM" id="SSF103473">
    <property type="entry name" value="MFS general substrate transporter"/>
    <property type="match status" value="2"/>
</dbReference>
<feature type="transmembrane region" description="Helical" evidence="1">
    <location>
        <begin position="278"/>
        <end position="296"/>
    </location>
</feature>
<evidence type="ECO:0000256" key="1">
    <source>
        <dbReference type="SAM" id="Phobius"/>
    </source>
</evidence>